<dbReference type="Proteomes" id="UP000001426">
    <property type="component" value="Chromosome"/>
</dbReference>
<protein>
    <submittedName>
        <fullName evidence="3">Uncharacterized protein</fullName>
    </submittedName>
</protein>
<dbReference type="AlphaFoldDB" id="Q6NAU2"/>
<name>Q6NAU2_RHOPA</name>
<dbReference type="EMBL" id="BX572596">
    <property type="protein sequence ID" value="CAE26531.1"/>
    <property type="molecule type" value="Genomic_DNA"/>
</dbReference>
<keyword evidence="5" id="KW-1185">Reference proteome</keyword>
<reference evidence="3 5" key="2">
    <citation type="journal article" date="2004" name="Nat. Biotechnol.">
        <title>Complete genome sequence of the metabolically versatile photosynthetic bacterium Rhodopseudomonas palustris.</title>
        <authorList>
            <person name="Larimer F.W."/>
            <person name="Chain P."/>
            <person name="Hauser L."/>
            <person name="Lamerdin J."/>
            <person name="Malfatti S."/>
            <person name="Do L."/>
            <person name="Land M.L."/>
            <person name="Pelletier D.A."/>
            <person name="Beatty J.T."/>
            <person name="Lang A.S."/>
            <person name="Tabita F.R."/>
            <person name="Gibson J.L."/>
            <person name="Hanson T.E."/>
            <person name="Bobst C."/>
            <person name="Torres J.L."/>
            <person name="Peres C."/>
            <person name="Harrison F.H."/>
            <person name="Gibson J."/>
            <person name="Harwood C.S."/>
        </authorList>
    </citation>
    <scope>NUCLEOTIDE SEQUENCE [LARGE SCALE GENOMIC DNA]</scope>
    <source>
        <strain evidence="5">ATCC BAA-98 / CGA009</strain>
        <strain evidence="3">CGA009</strain>
    </source>
</reference>
<evidence type="ECO:0000313" key="3">
    <source>
        <dbReference type="EMBL" id="CAE26531.1"/>
    </source>
</evidence>
<reference evidence="4" key="3">
    <citation type="submission" date="2022-12" db="EMBL/GenBank/DDBJ databases">
        <title>Complete genome sequence of Rhodopseudomonas palustris CGA0092 and corrections to the R. palustris CGA009 genome sequence.</title>
        <authorList>
            <person name="Mazny B.R."/>
            <person name="Sheff O.F."/>
            <person name="LaSarre B."/>
            <person name="McKinlay A."/>
            <person name="McKinlay J.B."/>
        </authorList>
    </citation>
    <scope>NUCLEOTIDE SEQUENCE</scope>
    <source>
        <strain evidence="4">CGA009</strain>
    </source>
</reference>
<feature type="signal peptide" evidence="2">
    <location>
        <begin position="1"/>
        <end position="41"/>
    </location>
</feature>
<keyword evidence="2" id="KW-0732">Signal</keyword>
<evidence type="ECO:0000313" key="4">
    <source>
        <dbReference type="EMBL" id="WCL91220.1"/>
    </source>
</evidence>
<feature type="compositionally biased region" description="Basic residues" evidence="1">
    <location>
        <begin position="98"/>
        <end position="112"/>
    </location>
</feature>
<evidence type="ECO:0000256" key="2">
    <source>
        <dbReference type="SAM" id="SignalP"/>
    </source>
</evidence>
<gene>
    <name evidence="3" type="ordered locus">RPA1088</name>
    <name evidence="4" type="ORF">TX73_005595</name>
</gene>
<organism evidence="3">
    <name type="scientific">Rhodopseudomonas palustris (strain ATCC BAA-98 / CGA009)</name>
    <dbReference type="NCBI Taxonomy" id="258594"/>
    <lineage>
        <taxon>Bacteria</taxon>
        <taxon>Pseudomonadati</taxon>
        <taxon>Pseudomonadota</taxon>
        <taxon>Alphaproteobacteria</taxon>
        <taxon>Hyphomicrobiales</taxon>
        <taxon>Nitrobacteraceae</taxon>
        <taxon>Rhodopseudomonas</taxon>
    </lineage>
</organism>
<proteinExistence type="predicted"/>
<feature type="region of interest" description="Disordered" evidence="1">
    <location>
        <begin position="70"/>
        <end position="112"/>
    </location>
</feature>
<sequence>MAQLQSSVKVVEFVRDFNAMSCLRKSLLIGVVVLLAAPAQAQLSPNPRAVNDCTLLTDPTALRRCIEKQQGVTTYSETPPPRSDVSPLLKRESDYYRRSKAKKPKRKRNRLP</sequence>
<dbReference type="GeneID" id="66892109"/>
<reference evidence="4" key="1">
    <citation type="submission" date="2003-07" db="EMBL/GenBank/DDBJ databases">
        <authorList>
            <consortium name="Rhodopseudomonas genome consortium"/>
            <person name="Larimer F."/>
            <person name="Harwood C."/>
        </authorList>
    </citation>
    <scope>NUCLEOTIDE SEQUENCE</scope>
    <source>
        <strain evidence="4">CGA009</strain>
    </source>
</reference>
<evidence type="ECO:0000313" key="5">
    <source>
        <dbReference type="Proteomes" id="UP000001426"/>
    </source>
</evidence>
<dbReference type="KEGG" id="rpa:TX73_005595"/>
<dbReference type="RefSeq" id="WP_011156652.1">
    <property type="nucleotide sequence ID" value="NZ_CP116810.1"/>
</dbReference>
<dbReference type="HOGENOM" id="CLU_2397671_0_0_5"/>
<feature type="chain" id="PRO_5042809105" evidence="2">
    <location>
        <begin position="42"/>
        <end position="112"/>
    </location>
</feature>
<evidence type="ECO:0000256" key="1">
    <source>
        <dbReference type="SAM" id="MobiDB-lite"/>
    </source>
</evidence>
<dbReference type="EMBL" id="CP116810">
    <property type="protein sequence ID" value="WCL91220.1"/>
    <property type="molecule type" value="Genomic_DNA"/>
</dbReference>
<accession>Q6NAU2</accession>